<evidence type="ECO:0000256" key="1">
    <source>
        <dbReference type="ARBA" id="ARBA00004496"/>
    </source>
</evidence>
<evidence type="ECO:0000313" key="13">
    <source>
        <dbReference type="EMBL" id="TXC69097.1"/>
    </source>
</evidence>
<evidence type="ECO:0000256" key="9">
    <source>
        <dbReference type="ARBA" id="ARBA00023146"/>
    </source>
</evidence>
<proteinExistence type="inferred from homology"/>
<dbReference type="FunFam" id="3.40.50.620:FF:000007">
    <property type="entry name" value="Glutamate--tRNA ligase"/>
    <property type="match status" value="1"/>
</dbReference>
<keyword evidence="6 10" id="KW-0547">Nucleotide-binding</keyword>
<dbReference type="PRINTS" id="PR00987">
    <property type="entry name" value="TRNASYNTHGLU"/>
</dbReference>
<dbReference type="GO" id="GO:0006424">
    <property type="term" value="P:glutamyl-tRNA aminoacylation"/>
    <property type="evidence" value="ECO:0007669"/>
    <property type="project" value="UniProtKB-UniRule"/>
</dbReference>
<evidence type="ECO:0000256" key="5">
    <source>
        <dbReference type="ARBA" id="ARBA00022598"/>
    </source>
</evidence>
<dbReference type="CDD" id="cd00808">
    <property type="entry name" value="GluRS_core"/>
    <property type="match status" value="1"/>
</dbReference>
<keyword evidence="14" id="KW-1185">Reference proteome</keyword>
<comment type="similarity">
    <text evidence="2 10">Belongs to the class-I aminoacyl-tRNA synthetase family. Glutamate--tRNA ligase type 1 subfamily.</text>
</comment>
<dbReference type="InterPro" id="IPR008925">
    <property type="entry name" value="aa_tRNA-synth_I_cd-bd_sf"/>
</dbReference>
<reference evidence="13 14" key="1">
    <citation type="submission" date="2019-08" db="EMBL/GenBank/DDBJ databases">
        <title>Sphingorhabdus soil sp. nov., isolated from arctic soil.</title>
        <authorList>
            <person name="Liu Y."/>
        </authorList>
    </citation>
    <scope>NUCLEOTIDE SEQUENCE [LARGE SCALE GENOMIC DNA]</scope>
    <source>
        <strain evidence="13 14">D-2Q-5-6</strain>
    </source>
</reference>
<dbReference type="InterPro" id="IPR020751">
    <property type="entry name" value="aa-tRNA-synth_I_codon-bd_sub2"/>
</dbReference>
<evidence type="ECO:0000256" key="4">
    <source>
        <dbReference type="ARBA" id="ARBA00022490"/>
    </source>
</evidence>
<comment type="caution">
    <text evidence="13">The sequence shown here is derived from an EMBL/GenBank/DDBJ whole genome shotgun (WGS) entry which is preliminary data.</text>
</comment>
<dbReference type="EC" id="6.1.1.17" evidence="10"/>
<keyword evidence="4 10" id="KW-0963">Cytoplasm</keyword>
<comment type="caution">
    <text evidence="10">Lacks conserved residue(s) required for the propagation of feature annotation.</text>
</comment>
<dbReference type="AlphaFoldDB" id="A0A5C6U7W0"/>
<accession>A0A5C6U7W0</accession>
<comment type="function">
    <text evidence="10">Catalyzes the attachment of glutamate to tRNA(Glu) in a two-step reaction: glutamate is first activated by ATP to form Glu-AMP and then transferred to the acceptor end of tRNA(Glu).</text>
</comment>
<gene>
    <name evidence="10" type="primary">gltX</name>
    <name evidence="13" type="ORF">FSZ31_09195</name>
</gene>
<dbReference type="InterPro" id="IPR004527">
    <property type="entry name" value="Glu-tRNA-ligase_bac/mito"/>
</dbReference>
<dbReference type="InterPro" id="IPR014729">
    <property type="entry name" value="Rossmann-like_a/b/a_fold"/>
</dbReference>
<dbReference type="GO" id="GO:0004818">
    <property type="term" value="F:glutamate-tRNA ligase activity"/>
    <property type="evidence" value="ECO:0007669"/>
    <property type="project" value="UniProtKB-UniRule"/>
</dbReference>
<dbReference type="PANTHER" id="PTHR43311">
    <property type="entry name" value="GLUTAMATE--TRNA LIGASE"/>
    <property type="match status" value="1"/>
</dbReference>
<feature type="short sequence motif" description="'HIGH' region" evidence="10">
    <location>
        <begin position="16"/>
        <end position="26"/>
    </location>
</feature>
<dbReference type="EMBL" id="VOPY01000002">
    <property type="protein sequence ID" value="TXC69097.1"/>
    <property type="molecule type" value="Genomic_DNA"/>
</dbReference>
<keyword evidence="5 10" id="KW-0436">Ligase</keyword>
<dbReference type="Pfam" id="PF19269">
    <property type="entry name" value="Anticodon_2"/>
    <property type="match status" value="1"/>
</dbReference>
<dbReference type="RefSeq" id="WP_147123052.1">
    <property type="nucleotide sequence ID" value="NZ_VOPY01000002.1"/>
</dbReference>
<name>A0A5C6U7W0_9SPHN</name>
<organism evidence="13 14">
    <name type="scientific">Flavisphingopyxis soli</name>
    <dbReference type="NCBI Taxonomy" id="2601267"/>
    <lineage>
        <taxon>Bacteria</taxon>
        <taxon>Pseudomonadati</taxon>
        <taxon>Pseudomonadota</taxon>
        <taxon>Alphaproteobacteria</taxon>
        <taxon>Sphingomonadales</taxon>
        <taxon>Sphingopyxidaceae</taxon>
        <taxon>Flavisphingopyxis</taxon>
    </lineage>
</organism>
<dbReference type="InterPro" id="IPR049940">
    <property type="entry name" value="GluQ/Sye"/>
</dbReference>
<dbReference type="Proteomes" id="UP000321129">
    <property type="component" value="Unassembled WGS sequence"/>
</dbReference>
<keyword evidence="8 10" id="KW-0648">Protein biosynthesis</keyword>
<dbReference type="InterPro" id="IPR033910">
    <property type="entry name" value="GluRS_core"/>
</dbReference>
<evidence type="ECO:0000256" key="3">
    <source>
        <dbReference type="ARBA" id="ARBA00011245"/>
    </source>
</evidence>
<evidence type="ECO:0000259" key="11">
    <source>
        <dbReference type="Pfam" id="PF00749"/>
    </source>
</evidence>
<keyword evidence="9 10" id="KW-0030">Aminoacyl-tRNA synthetase</keyword>
<evidence type="ECO:0000256" key="8">
    <source>
        <dbReference type="ARBA" id="ARBA00022917"/>
    </source>
</evidence>
<dbReference type="InterPro" id="IPR000924">
    <property type="entry name" value="Glu/Gln-tRNA-synth"/>
</dbReference>
<dbReference type="GO" id="GO:0008270">
    <property type="term" value="F:zinc ion binding"/>
    <property type="evidence" value="ECO:0007669"/>
    <property type="project" value="InterPro"/>
</dbReference>
<dbReference type="SUPFAM" id="SSF52374">
    <property type="entry name" value="Nucleotidylyl transferase"/>
    <property type="match status" value="1"/>
</dbReference>
<evidence type="ECO:0000259" key="12">
    <source>
        <dbReference type="Pfam" id="PF19269"/>
    </source>
</evidence>
<evidence type="ECO:0000313" key="14">
    <source>
        <dbReference type="Proteomes" id="UP000321129"/>
    </source>
</evidence>
<evidence type="ECO:0000256" key="6">
    <source>
        <dbReference type="ARBA" id="ARBA00022741"/>
    </source>
</evidence>
<dbReference type="Gene3D" id="3.40.50.620">
    <property type="entry name" value="HUPs"/>
    <property type="match status" value="1"/>
</dbReference>
<evidence type="ECO:0000256" key="2">
    <source>
        <dbReference type="ARBA" id="ARBA00007894"/>
    </source>
</evidence>
<feature type="binding site" evidence="10">
    <location>
        <position position="248"/>
    </location>
    <ligand>
        <name>ATP</name>
        <dbReference type="ChEBI" id="CHEBI:30616"/>
    </ligand>
</feature>
<dbReference type="GO" id="GO:0005524">
    <property type="term" value="F:ATP binding"/>
    <property type="evidence" value="ECO:0007669"/>
    <property type="project" value="UniProtKB-UniRule"/>
</dbReference>
<sequence length="481" mass="53123">MSATELTRPVVTRFAPSPTGFLHLGGARTALFNWLFARHHGGEFKLRIEDTDRARSTQPAIEAILDGMRWLGLNWDGEEVYQFARAARHAEVAEELIARGAAYRCYLSTDELKARREAAQAERKPFRLISEWRDRGPDDAPTGEAGVVRLKAPRDGETTIEDAVQGKVTVQNAEIDDFVLLRSDGTPTYMLAVAVDDHDMGVTHCIRGDDHLNNAFRQRVLIDAMGWARMVYAHVPLIHGHDGAKLSKRHGALGIETYRDELGILPEAMINYLLRLGWGHGDDEIISREDAVAWFDLAHVGRSPSRFDIKKLENLNGHYLREADDARLADIVAPDIAAKLGRDLGADDLALLNRAMPELKPRARTLHEIADGALFLFRTRPLAMDEKAAQLIVDAPDGLLGDIALALCALADWTVEAIEEAVRSVSEQRDLKLGKVAQPLRAAMTGTTISPGIFDVLVLLGRDETLARLDDASHLPNNTTA</sequence>
<dbReference type="InterPro" id="IPR020058">
    <property type="entry name" value="Glu/Gln-tRNA-synth_Ib_cat-dom"/>
</dbReference>
<evidence type="ECO:0000256" key="7">
    <source>
        <dbReference type="ARBA" id="ARBA00022840"/>
    </source>
</evidence>
<dbReference type="GO" id="GO:0005829">
    <property type="term" value="C:cytosol"/>
    <property type="evidence" value="ECO:0007669"/>
    <property type="project" value="TreeGrafter"/>
</dbReference>
<dbReference type="InterPro" id="IPR001412">
    <property type="entry name" value="aa-tRNA-synth_I_CS"/>
</dbReference>
<dbReference type="Gene3D" id="1.10.10.350">
    <property type="match status" value="1"/>
</dbReference>
<comment type="subunit">
    <text evidence="3 10">Monomer.</text>
</comment>
<dbReference type="SUPFAM" id="SSF48163">
    <property type="entry name" value="An anticodon-binding domain of class I aminoacyl-tRNA synthetases"/>
    <property type="match status" value="1"/>
</dbReference>
<comment type="catalytic activity">
    <reaction evidence="10">
        <text>tRNA(Glu) + L-glutamate + ATP = L-glutamyl-tRNA(Glu) + AMP + diphosphate</text>
        <dbReference type="Rhea" id="RHEA:23540"/>
        <dbReference type="Rhea" id="RHEA-COMP:9663"/>
        <dbReference type="Rhea" id="RHEA-COMP:9680"/>
        <dbReference type="ChEBI" id="CHEBI:29985"/>
        <dbReference type="ChEBI" id="CHEBI:30616"/>
        <dbReference type="ChEBI" id="CHEBI:33019"/>
        <dbReference type="ChEBI" id="CHEBI:78442"/>
        <dbReference type="ChEBI" id="CHEBI:78520"/>
        <dbReference type="ChEBI" id="CHEBI:456215"/>
        <dbReference type="EC" id="6.1.1.17"/>
    </reaction>
</comment>
<keyword evidence="7 10" id="KW-0067">ATP-binding</keyword>
<dbReference type="PANTHER" id="PTHR43311:SF2">
    <property type="entry name" value="GLUTAMATE--TRNA LIGASE, MITOCHONDRIAL-RELATED"/>
    <property type="match status" value="1"/>
</dbReference>
<dbReference type="HAMAP" id="MF_00022">
    <property type="entry name" value="Glu_tRNA_synth_type1"/>
    <property type="match status" value="1"/>
</dbReference>
<protein>
    <recommendedName>
        <fullName evidence="10">Glutamate--tRNA ligase</fullName>
        <ecNumber evidence="10">6.1.1.17</ecNumber>
    </recommendedName>
    <alternativeName>
        <fullName evidence="10">Glutamyl-tRNA synthetase</fullName>
        <shortName evidence="10">GluRS</shortName>
    </alternativeName>
</protein>
<feature type="domain" description="Glutamyl/glutaminyl-tRNA synthetase class Ib catalytic" evidence="11">
    <location>
        <begin position="10"/>
        <end position="313"/>
    </location>
</feature>
<dbReference type="InterPro" id="IPR045462">
    <property type="entry name" value="aa-tRNA-synth_I_cd-bd"/>
</dbReference>
<dbReference type="OrthoDB" id="9807503at2"/>
<comment type="subcellular location">
    <subcellularLocation>
        <location evidence="1 10">Cytoplasm</location>
    </subcellularLocation>
</comment>
<feature type="domain" description="Aminoacyl-tRNA synthetase class I anticodon-binding" evidence="12">
    <location>
        <begin position="347"/>
        <end position="472"/>
    </location>
</feature>
<feature type="short sequence motif" description="'KMSKS' region" evidence="10">
    <location>
        <begin position="245"/>
        <end position="249"/>
    </location>
</feature>
<dbReference type="PROSITE" id="PS00178">
    <property type="entry name" value="AA_TRNA_LIGASE_I"/>
    <property type="match status" value="1"/>
</dbReference>
<dbReference type="NCBIfam" id="TIGR00464">
    <property type="entry name" value="gltX_bact"/>
    <property type="match status" value="1"/>
</dbReference>
<dbReference type="GO" id="GO:0000049">
    <property type="term" value="F:tRNA binding"/>
    <property type="evidence" value="ECO:0007669"/>
    <property type="project" value="InterPro"/>
</dbReference>
<dbReference type="Pfam" id="PF00749">
    <property type="entry name" value="tRNA-synt_1c"/>
    <property type="match status" value="1"/>
</dbReference>
<evidence type="ECO:0000256" key="10">
    <source>
        <dbReference type="HAMAP-Rule" id="MF_00022"/>
    </source>
</evidence>